<reference evidence="1" key="1">
    <citation type="journal article" date="2019" name="bioRxiv">
        <title>The Genome of the Zebra Mussel, Dreissena polymorpha: A Resource for Invasive Species Research.</title>
        <authorList>
            <person name="McCartney M.A."/>
            <person name="Auch B."/>
            <person name="Kono T."/>
            <person name="Mallez S."/>
            <person name="Zhang Y."/>
            <person name="Obille A."/>
            <person name="Becker A."/>
            <person name="Abrahante J.E."/>
            <person name="Garbe J."/>
            <person name="Badalamenti J.P."/>
            <person name="Herman A."/>
            <person name="Mangelson H."/>
            <person name="Liachko I."/>
            <person name="Sullivan S."/>
            <person name="Sone E.D."/>
            <person name="Koren S."/>
            <person name="Silverstein K.A.T."/>
            <person name="Beckman K.B."/>
            <person name="Gohl D.M."/>
        </authorList>
    </citation>
    <scope>NUCLEOTIDE SEQUENCE</scope>
    <source>
        <strain evidence="1">Duluth1</strain>
        <tissue evidence="1">Whole animal</tissue>
    </source>
</reference>
<dbReference type="EMBL" id="JAIWYP010000004">
    <property type="protein sequence ID" value="KAH3831878.1"/>
    <property type="molecule type" value="Genomic_DNA"/>
</dbReference>
<accession>A0A9D4HB30</accession>
<comment type="caution">
    <text evidence="1">The sequence shown here is derived from an EMBL/GenBank/DDBJ whole genome shotgun (WGS) entry which is preliminary data.</text>
</comment>
<proteinExistence type="predicted"/>
<evidence type="ECO:0000313" key="2">
    <source>
        <dbReference type="Proteomes" id="UP000828390"/>
    </source>
</evidence>
<protein>
    <submittedName>
        <fullName evidence="1">Uncharacterized protein</fullName>
    </submittedName>
</protein>
<organism evidence="1 2">
    <name type="scientific">Dreissena polymorpha</name>
    <name type="common">Zebra mussel</name>
    <name type="synonym">Mytilus polymorpha</name>
    <dbReference type="NCBI Taxonomy" id="45954"/>
    <lineage>
        <taxon>Eukaryota</taxon>
        <taxon>Metazoa</taxon>
        <taxon>Spiralia</taxon>
        <taxon>Lophotrochozoa</taxon>
        <taxon>Mollusca</taxon>
        <taxon>Bivalvia</taxon>
        <taxon>Autobranchia</taxon>
        <taxon>Heteroconchia</taxon>
        <taxon>Euheterodonta</taxon>
        <taxon>Imparidentia</taxon>
        <taxon>Neoheterodontei</taxon>
        <taxon>Myida</taxon>
        <taxon>Dreissenoidea</taxon>
        <taxon>Dreissenidae</taxon>
        <taxon>Dreissena</taxon>
    </lineage>
</organism>
<sequence>MLALQRTQEVLKNMAPELLTHIGNYPMIIVSDFDRKVTMPIGRSDISHRDSCLSSLQNISAVILNEKK</sequence>
<reference evidence="1" key="2">
    <citation type="submission" date="2020-11" db="EMBL/GenBank/DDBJ databases">
        <authorList>
            <person name="McCartney M.A."/>
            <person name="Auch B."/>
            <person name="Kono T."/>
            <person name="Mallez S."/>
            <person name="Becker A."/>
            <person name="Gohl D.M."/>
            <person name="Silverstein K.A.T."/>
            <person name="Koren S."/>
            <person name="Bechman K.B."/>
            <person name="Herman A."/>
            <person name="Abrahante J.E."/>
            <person name="Garbe J."/>
        </authorList>
    </citation>
    <scope>NUCLEOTIDE SEQUENCE</scope>
    <source>
        <strain evidence="1">Duluth1</strain>
        <tissue evidence="1">Whole animal</tissue>
    </source>
</reference>
<dbReference type="Proteomes" id="UP000828390">
    <property type="component" value="Unassembled WGS sequence"/>
</dbReference>
<name>A0A9D4HB30_DREPO</name>
<keyword evidence="2" id="KW-1185">Reference proteome</keyword>
<dbReference type="AlphaFoldDB" id="A0A9D4HB30"/>
<evidence type="ECO:0000313" key="1">
    <source>
        <dbReference type="EMBL" id="KAH3831878.1"/>
    </source>
</evidence>
<gene>
    <name evidence="1" type="ORF">DPMN_105150</name>
</gene>